<dbReference type="Pfam" id="PF01882">
    <property type="entry name" value="DUF58"/>
    <property type="match status" value="1"/>
</dbReference>
<feature type="domain" description="DUF58" evidence="2">
    <location>
        <begin position="208"/>
        <end position="373"/>
    </location>
</feature>
<gene>
    <name evidence="3" type="ORF">QR721_03320</name>
</gene>
<evidence type="ECO:0000313" key="3">
    <source>
        <dbReference type="EMBL" id="WLV25275.1"/>
    </source>
</evidence>
<reference evidence="3" key="1">
    <citation type="submission" date="2023-06" db="EMBL/GenBank/DDBJ databases">
        <title>A Treasure from Seagulls: Isolation and Description of Aciduricobacillus qingdaonensis gen. nov., sp. nov., a Rare Obligately Uric Acid-utilizing Member in the Family Bacillaceae.</title>
        <authorList>
            <person name="Liu W."/>
            <person name="Wang B."/>
        </authorList>
    </citation>
    <scope>NUCLEOTIDE SEQUENCE</scope>
    <source>
        <strain evidence="3">44XB</strain>
    </source>
</reference>
<evidence type="ECO:0000259" key="2">
    <source>
        <dbReference type="Pfam" id="PF01882"/>
    </source>
</evidence>
<dbReference type="PANTHER" id="PTHR34351:SF2">
    <property type="entry name" value="DUF58 DOMAIN-CONTAINING PROTEIN"/>
    <property type="match status" value="1"/>
</dbReference>
<organism evidence="3 4">
    <name type="scientific">Aciduricibacillus chroicocephali</name>
    <dbReference type="NCBI Taxonomy" id="3054939"/>
    <lineage>
        <taxon>Bacteria</taxon>
        <taxon>Bacillati</taxon>
        <taxon>Bacillota</taxon>
        <taxon>Bacilli</taxon>
        <taxon>Bacillales</taxon>
        <taxon>Bacillaceae</taxon>
        <taxon>Aciduricibacillus</taxon>
    </lineage>
</organism>
<evidence type="ECO:0000256" key="1">
    <source>
        <dbReference type="SAM" id="Phobius"/>
    </source>
</evidence>
<sequence>MKHKIRLVAGVLFLIAAGIALFSFAMFQGDRVSWFLFFGYMPIFLYELCMLMFSFRNWKVERMLSQSVVQAGEKVHVRLIMTRKWPWPLFLSVVEDLLPESLHHNSISGEYIPQRMKRLLFPGFSRKLVISYEIESIPRGTHELNGVRLMASDLFGLIKKEYTLYVKDVIVCYPKARHLAGYENGLLSSEGVQVGVLPVQTGNIAAGARNYVAGDRLSTIDWKKTARLQEMMTKEFEQETGREIMLVLDACPYDNMEPSAFEISIEIVLGLIRKNAGKMDGSFLTIGKSTEMFNLARGDSETEILQHLAQMKQDARRPFYSQLEEAVLFSKGRRDVTIVTPNLNSSLEKTISQIQFQHGNVILVLVQPRKEMLSVQNKLAESRVRIFIYDNEHMHGGDRG</sequence>
<evidence type="ECO:0000313" key="4">
    <source>
        <dbReference type="Proteomes" id="UP001180087"/>
    </source>
</evidence>
<proteinExistence type="predicted"/>
<keyword evidence="4" id="KW-1185">Reference proteome</keyword>
<feature type="transmembrane region" description="Helical" evidence="1">
    <location>
        <begin position="7"/>
        <end position="27"/>
    </location>
</feature>
<name>A0ABY9KWT5_9BACI</name>
<dbReference type="InterPro" id="IPR002881">
    <property type="entry name" value="DUF58"/>
</dbReference>
<feature type="transmembrane region" description="Helical" evidence="1">
    <location>
        <begin position="33"/>
        <end position="55"/>
    </location>
</feature>
<accession>A0ABY9KWT5</accession>
<keyword evidence="1" id="KW-1133">Transmembrane helix</keyword>
<keyword evidence="1" id="KW-0472">Membrane</keyword>
<dbReference type="RefSeq" id="WP_348029063.1">
    <property type="nucleotide sequence ID" value="NZ_CP129113.1"/>
</dbReference>
<dbReference type="PANTHER" id="PTHR34351">
    <property type="entry name" value="SLR1927 PROTEIN-RELATED"/>
    <property type="match status" value="1"/>
</dbReference>
<dbReference type="EMBL" id="CP129113">
    <property type="protein sequence ID" value="WLV25275.1"/>
    <property type="molecule type" value="Genomic_DNA"/>
</dbReference>
<dbReference type="Proteomes" id="UP001180087">
    <property type="component" value="Chromosome"/>
</dbReference>
<keyword evidence="1" id="KW-0812">Transmembrane</keyword>
<protein>
    <submittedName>
        <fullName evidence="3">DUF58 domain-containing protein</fullName>
    </submittedName>
</protein>